<gene>
    <name evidence="1" type="ORF">R1flu_013419</name>
</gene>
<evidence type="ECO:0000313" key="2">
    <source>
        <dbReference type="Proteomes" id="UP001605036"/>
    </source>
</evidence>
<dbReference type="EMBL" id="JBHFFA010000004">
    <property type="protein sequence ID" value="KAL2628733.1"/>
    <property type="molecule type" value="Genomic_DNA"/>
</dbReference>
<sequence>MQYADAESTIAQVKFNSIQLLKGFSYFPKGFYRPKLRVDPQEESRLADILISDAGMTNTMLPGLDQIVVHMFQEEGSSEITLGRQALKGRVVSKHVPLVVECPCGGREVQIFKLELVDGYMKFMRVEGDGINAGYWQRILRWEVAGGLNGSTWTTFGRGWTHANLTSRSERTGTTNHY</sequence>
<accession>A0ABD1YDH8</accession>
<evidence type="ECO:0000313" key="1">
    <source>
        <dbReference type="EMBL" id="KAL2628733.1"/>
    </source>
</evidence>
<name>A0ABD1YDH8_9MARC</name>
<reference evidence="1 2" key="1">
    <citation type="submission" date="2024-09" db="EMBL/GenBank/DDBJ databases">
        <title>Chromosome-scale assembly of Riccia fluitans.</title>
        <authorList>
            <person name="Paukszto L."/>
            <person name="Sawicki J."/>
            <person name="Karawczyk K."/>
            <person name="Piernik-Szablinska J."/>
            <person name="Szczecinska M."/>
            <person name="Mazdziarz M."/>
        </authorList>
    </citation>
    <scope>NUCLEOTIDE SEQUENCE [LARGE SCALE GENOMIC DNA]</scope>
    <source>
        <strain evidence="1">Rf_01</strain>
        <tissue evidence="1">Aerial parts of the thallus</tissue>
    </source>
</reference>
<keyword evidence="2" id="KW-1185">Reference proteome</keyword>
<organism evidence="1 2">
    <name type="scientific">Riccia fluitans</name>
    <dbReference type="NCBI Taxonomy" id="41844"/>
    <lineage>
        <taxon>Eukaryota</taxon>
        <taxon>Viridiplantae</taxon>
        <taxon>Streptophyta</taxon>
        <taxon>Embryophyta</taxon>
        <taxon>Marchantiophyta</taxon>
        <taxon>Marchantiopsida</taxon>
        <taxon>Marchantiidae</taxon>
        <taxon>Marchantiales</taxon>
        <taxon>Ricciaceae</taxon>
        <taxon>Riccia</taxon>
    </lineage>
</organism>
<comment type="caution">
    <text evidence="1">The sequence shown here is derived from an EMBL/GenBank/DDBJ whole genome shotgun (WGS) entry which is preliminary data.</text>
</comment>
<dbReference type="AlphaFoldDB" id="A0ABD1YDH8"/>
<dbReference type="Proteomes" id="UP001605036">
    <property type="component" value="Unassembled WGS sequence"/>
</dbReference>
<proteinExistence type="predicted"/>
<protein>
    <submittedName>
        <fullName evidence="1">Uncharacterized protein</fullName>
    </submittedName>
</protein>